<feature type="domain" description="Spermatogenesis-associated protein 20-like TRX" evidence="1">
    <location>
        <begin position="3"/>
        <end position="163"/>
    </location>
</feature>
<evidence type="ECO:0000259" key="1">
    <source>
        <dbReference type="Pfam" id="PF03190"/>
    </source>
</evidence>
<dbReference type="SUPFAM" id="SSF48208">
    <property type="entry name" value="Six-hairpin glycosidases"/>
    <property type="match status" value="1"/>
</dbReference>
<gene>
    <name evidence="2" type="ORF">SAMN05216387_104204</name>
</gene>
<proteinExistence type="predicted"/>
<keyword evidence="3" id="KW-1185">Reference proteome</keyword>
<dbReference type="InterPro" id="IPR008928">
    <property type="entry name" value="6-hairpin_glycosidase_sf"/>
</dbReference>
<dbReference type="RefSeq" id="WP_090828421.1">
    <property type="nucleotide sequence ID" value="NZ_FOBH01000004.1"/>
</dbReference>
<dbReference type="InterPro" id="IPR004879">
    <property type="entry name" value="Ssp411-like_TRX"/>
</dbReference>
<dbReference type="Pfam" id="PF03190">
    <property type="entry name" value="Thioredox_DsbH"/>
    <property type="match status" value="1"/>
</dbReference>
<name>A0A1H7LYS4_9PROT</name>
<sequence length="694" mass="78143">MPNHLAGETSPYLLQHAENPVDWYPWDEEALTLARVQKKPILLSVGYSACHWCHVMAHECFEDAEVAAMMNQCFINIKVDREERPDLDQIYQMALYMLTQRSGGWPLTLFLTSDQKPFFGGVYFPKTPRHGLPGFLDLLPRVAEAYHARGADIEQQSASLLKSFANMLPSEGTDALEFSREPLEHALTELKNRFDPVNGGFGDAPKFLHPAELQFCLRRYFTQGNGETLRIAAHTLQKMAEGGIYDQLGGGFCRYSTDPSWHIPHFEKMLYDNGPLLVLYADAWVATDNSLFKRIVEQTAGWAMREMQSPGGAGSGGGYYSALDADSEDEEGKFYVWDRSQASRVLTPEEYGVVASYYGLERAPNFEHKHWHLEIAQPLAHVAEAEHISLEEAQQRLTSATRKLFLERELRVHPGRDDKVLTSWNGLMIKGMARAGRVFARDDWVQSAIFAVDFIRATLWKNNRLVATYKDGKAHLNAYLDDYAFLLDGLLELMQAKFRQTDLDFAIALANVLLEQFEDRQSGGFFFTSLDHEKLIHRPKPAHDNAMPSGNGVAAYALQRLGHLLGKHRYLQTAEHTLKVFYSTLSRYAGSCCSLLVALEQSLTPPQMVILRGKAQALAKWEDALRRSAPSILVFALPSELVGLPPNLSKPAPIDDTVNAWVCQGVKCIPEISDLQELLRVCEIQGKIESPFYN</sequence>
<dbReference type="InterPro" id="IPR024705">
    <property type="entry name" value="Ssp411"/>
</dbReference>
<dbReference type="EMBL" id="FOBH01000004">
    <property type="protein sequence ID" value="SEL04081.1"/>
    <property type="molecule type" value="Genomic_DNA"/>
</dbReference>
<dbReference type="CDD" id="cd02955">
    <property type="entry name" value="SSP411"/>
    <property type="match status" value="1"/>
</dbReference>
<accession>A0A1H7LYS4</accession>
<dbReference type="OrthoDB" id="9762614at2"/>
<dbReference type="Gene3D" id="3.40.30.10">
    <property type="entry name" value="Glutaredoxin"/>
    <property type="match status" value="1"/>
</dbReference>
<dbReference type="PANTHER" id="PTHR42899">
    <property type="entry name" value="SPERMATOGENESIS-ASSOCIATED PROTEIN 20"/>
    <property type="match status" value="1"/>
</dbReference>
<dbReference type="InterPro" id="IPR012341">
    <property type="entry name" value="6hp_glycosidase-like_sf"/>
</dbReference>
<dbReference type="AlphaFoldDB" id="A0A1H7LYS4"/>
<reference evidence="2 3" key="1">
    <citation type="submission" date="2016-10" db="EMBL/GenBank/DDBJ databases">
        <authorList>
            <person name="de Groot N.N."/>
        </authorList>
    </citation>
    <scope>NUCLEOTIDE SEQUENCE [LARGE SCALE GENOMIC DNA]</scope>
    <source>
        <strain evidence="2 3">Nv1</strain>
    </source>
</reference>
<dbReference type="GO" id="GO:0005975">
    <property type="term" value="P:carbohydrate metabolic process"/>
    <property type="evidence" value="ECO:0007669"/>
    <property type="project" value="InterPro"/>
</dbReference>
<dbReference type="PIRSF" id="PIRSF006402">
    <property type="entry name" value="UCP006402_thioredoxin"/>
    <property type="match status" value="1"/>
</dbReference>
<protein>
    <recommendedName>
        <fullName evidence="1">Spermatogenesis-associated protein 20-like TRX domain-containing protein</fullName>
    </recommendedName>
</protein>
<evidence type="ECO:0000313" key="2">
    <source>
        <dbReference type="EMBL" id="SEL04081.1"/>
    </source>
</evidence>
<dbReference type="PANTHER" id="PTHR42899:SF1">
    <property type="entry name" value="SPERMATOGENESIS-ASSOCIATED PROTEIN 20"/>
    <property type="match status" value="1"/>
</dbReference>
<dbReference type="Proteomes" id="UP000198620">
    <property type="component" value="Unassembled WGS sequence"/>
</dbReference>
<organism evidence="2 3">
    <name type="scientific">Nitrosovibrio tenuis</name>
    <dbReference type="NCBI Taxonomy" id="1233"/>
    <lineage>
        <taxon>Bacteria</taxon>
        <taxon>Pseudomonadati</taxon>
        <taxon>Pseudomonadota</taxon>
        <taxon>Betaproteobacteria</taxon>
        <taxon>Nitrosomonadales</taxon>
        <taxon>Nitrosomonadaceae</taxon>
        <taxon>Nitrosovibrio</taxon>
    </lineage>
</organism>
<dbReference type="SUPFAM" id="SSF52833">
    <property type="entry name" value="Thioredoxin-like"/>
    <property type="match status" value="1"/>
</dbReference>
<dbReference type="STRING" id="1233.SAMN05216387_104204"/>
<dbReference type="Gene3D" id="1.50.10.10">
    <property type="match status" value="1"/>
</dbReference>
<evidence type="ECO:0000313" key="3">
    <source>
        <dbReference type="Proteomes" id="UP000198620"/>
    </source>
</evidence>
<dbReference type="InterPro" id="IPR036249">
    <property type="entry name" value="Thioredoxin-like_sf"/>
</dbReference>